<dbReference type="InterPro" id="IPR039371">
    <property type="entry name" value="LeuA_N_DRE-TIM"/>
</dbReference>
<evidence type="ECO:0000256" key="3">
    <source>
        <dbReference type="ARBA" id="ARBA00004689"/>
    </source>
</evidence>
<keyword evidence="9" id="KW-0479">Metal-binding</keyword>
<dbReference type="SUPFAM" id="SSF51569">
    <property type="entry name" value="Aldolase"/>
    <property type="match status" value="1"/>
</dbReference>
<keyword evidence="10" id="KW-0100">Branched-chain amino acid biosynthesis</keyword>
<organism evidence="12 13">
    <name type="scientific">Neolecta irregularis (strain DAH-3)</name>
    <dbReference type="NCBI Taxonomy" id="1198029"/>
    <lineage>
        <taxon>Eukaryota</taxon>
        <taxon>Fungi</taxon>
        <taxon>Dikarya</taxon>
        <taxon>Ascomycota</taxon>
        <taxon>Taphrinomycotina</taxon>
        <taxon>Neolectales</taxon>
        <taxon>Neolectaceae</taxon>
        <taxon>Neolecta</taxon>
    </lineage>
</organism>
<dbReference type="OrthoDB" id="418791at2759"/>
<evidence type="ECO:0000256" key="5">
    <source>
        <dbReference type="ARBA" id="ARBA00012973"/>
    </source>
</evidence>
<comment type="similarity">
    <text evidence="4">Belongs to the alpha-IPM synthase/homocitrate synthase family. LeuA type 2 subfamily.</text>
</comment>
<dbReference type="InterPro" id="IPR036230">
    <property type="entry name" value="LeuA_allosteric_dom_sf"/>
</dbReference>
<proteinExistence type="inferred from homology"/>
<dbReference type="EMBL" id="LXFE01000144">
    <property type="protein sequence ID" value="OLL26817.1"/>
    <property type="molecule type" value="Genomic_DNA"/>
</dbReference>
<name>A0A1U7LVX5_NEOID</name>
<dbReference type="PROSITE" id="PS50991">
    <property type="entry name" value="PYR_CT"/>
    <property type="match status" value="1"/>
</dbReference>
<dbReference type="InterPro" id="IPR000891">
    <property type="entry name" value="PYR_CT"/>
</dbReference>
<dbReference type="GO" id="GO:0046872">
    <property type="term" value="F:metal ion binding"/>
    <property type="evidence" value="ECO:0007669"/>
    <property type="project" value="UniProtKB-KW"/>
</dbReference>
<dbReference type="Gene3D" id="3.20.20.70">
    <property type="entry name" value="Aldolase class I"/>
    <property type="match status" value="1"/>
</dbReference>
<reference evidence="12 13" key="1">
    <citation type="submission" date="2016-04" db="EMBL/GenBank/DDBJ databases">
        <title>Evolutionary innovation and constraint leading to complex multicellularity in the Ascomycota.</title>
        <authorList>
            <person name="Cisse O."/>
            <person name="Nguyen A."/>
            <person name="Hewitt D.A."/>
            <person name="Jedd G."/>
            <person name="Stajich J.E."/>
        </authorList>
    </citation>
    <scope>NUCLEOTIDE SEQUENCE [LARGE SCALE GENOMIC DNA]</scope>
    <source>
        <strain evidence="12 13">DAH-3</strain>
    </source>
</reference>
<dbReference type="Gene3D" id="3.30.160.270">
    <property type="match status" value="1"/>
</dbReference>
<gene>
    <name evidence="12" type="ORF">NEOLI_001000</name>
</gene>
<dbReference type="NCBIfam" id="TIGR00970">
    <property type="entry name" value="leuA_yeast"/>
    <property type="match status" value="1"/>
</dbReference>
<dbReference type="GO" id="GO:0003852">
    <property type="term" value="F:2-isopropylmalate synthase activity"/>
    <property type="evidence" value="ECO:0007669"/>
    <property type="project" value="UniProtKB-EC"/>
</dbReference>
<evidence type="ECO:0000259" key="11">
    <source>
        <dbReference type="PROSITE" id="PS50991"/>
    </source>
</evidence>
<dbReference type="PANTHER" id="PTHR46911:SF1">
    <property type="entry name" value="2-ISOPROPYLMALATE SYNTHASE"/>
    <property type="match status" value="1"/>
</dbReference>
<evidence type="ECO:0000313" key="13">
    <source>
        <dbReference type="Proteomes" id="UP000186594"/>
    </source>
</evidence>
<dbReference type="PROSITE" id="PS00815">
    <property type="entry name" value="AIPM_HOMOCIT_SYNTH_1"/>
    <property type="match status" value="1"/>
</dbReference>
<dbReference type="STRING" id="1198029.A0A1U7LVX5"/>
<accession>A0A1U7LVX5</accession>
<dbReference type="EC" id="2.3.3.13" evidence="5"/>
<dbReference type="GO" id="GO:0005739">
    <property type="term" value="C:mitochondrion"/>
    <property type="evidence" value="ECO:0007669"/>
    <property type="project" value="TreeGrafter"/>
</dbReference>
<feature type="domain" description="Pyruvate carboxyltransferase" evidence="11">
    <location>
        <begin position="33"/>
        <end position="308"/>
    </location>
</feature>
<dbReference type="Pfam" id="PF08502">
    <property type="entry name" value="LeuA_dimer"/>
    <property type="match status" value="1"/>
</dbReference>
<evidence type="ECO:0000256" key="2">
    <source>
        <dbReference type="ARBA" id="ARBA00001968"/>
    </source>
</evidence>
<keyword evidence="7" id="KW-0028">Amino-acid biosynthesis</keyword>
<dbReference type="SUPFAM" id="SSF89000">
    <property type="entry name" value="post-HMGL domain-like"/>
    <property type="match status" value="1"/>
</dbReference>
<evidence type="ECO:0000256" key="10">
    <source>
        <dbReference type="ARBA" id="ARBA00023304"/>
    </source>
</evidence>
<sequence>MPMLLNPREKYAPFQPLELPTRQWPSKTLKKPPRWLSTDLRDGNQSLVDPMSAQQKLQYFRTLVSIGFKEIEIAFPSASSIEFDFVRGLIQNGEIPDDVTIQVLTPCREDLIRKTIESVHGAKKAIIHLYNATSPCFRRIVFGASKEATVELALTSTKLIRQLTKDSDSKTHWTFEYSPETFSATEPDFAIEICSKVLEAWDPSESNAIIFNLPATVEMSTPNVYADQIEFFHTRIPRRAEVCISLHAHNDRGCAVAASEMGQLAGADRIEGCLFGNGERTGNVDLVTLALNLYTQGVSPNLDFSRLHEIKRICESCNEIQVHPRHPYSGELVFTAFSGSHQDAIKKGFEKRKEGDIWEMPYLAIDPKDIGASYEAVIRVNSQSGKGGISWIILQTLHLDLPRRLQIAFSKVVQRSAETLSRELSGKEIRGLFQREYYFDEKIKLKSYSFTEENEKKNIKAVIERKEELVELAGQGNGALSSLVDALNRHFDLHLDIREYSEHSIGAGSGVKAASYVELVNGDDIHWGVGLDPDIVGASLRAVISAFSAIIGEPLADLNLSSNRVSGHAKKIPGKAEEVIAMA</sequence>
<evidence type="ECO:0000256" key="7">
    <source>
        <dbReference type="ARBA" id="ARBA00022605"/>
    </source>
</evidence>
<evidence type="ECO:0000313" key="12">
    <source>
        <dbReference type="EMBL" id="OLL26817.1"/>
    </source>
</evidence>
<keyword evidence="13" id="KW-1185">Reference proteome</keyword>
<dbReference type="PANTHER" id="PTHR46911">
    <property type="match status" value="1"/>
</dbReference>
<evidence type="ECO:0000256" key="9">
    <source>
        <dbReference type="ARBA" id="ARBA00022723"/>
    </source>
</evidence>
<comment type="cofactor">
    <cofactor evidence="2">
        <name>a divalent metal cation</name>
        <dbReference type="ChEBI" id="CHEBI:60240"/>
    </cofactor>
</comment>
<dbReference type="CDD" id="cd07942">
    <property type="entry name" value="DRE_TIM_LeuA"/>
    <property type="match status" value="1"/>
</dbReference>
<comment type="catalytic activity">
    <reaction evidence="1">
        <text>3-methyl-2-oxobutanoate + acetyl-CoA + H2O = (2S)-2-isopropylmalate + CoA + H(+)</text>
        <dbReference type="Rhea" id="RHEA:21524"/>
        <dbReference type="ChEBI" id="CHEBI:1178"/>
        <dbReference type="ChEBI" id="CHEBI:11851"/>
        <dbReference type="ChEBI" id="CHEBI:15377"/>
        <dbReference type="ChEBI" id="CHEBI:15378"/>
        <dbReference type="ChEBI" id="CHEBI:57287"/>
        <dbReference type="ChEBI" id="CHEBI:57288"/>
        <dbReference type="EC" id="2.3.3.13"/>
    </reaction>
</comment>
<dbReference type="InterPro" id="IPR013709">
    <property type="entry name" value="2-isopropylmalate_synth_dimer"/>
</dbReference>
<dbReference type="NCBIfam" id="NF002991">
    <property type="entry name" value="PRK03739.1"/>
    <property type="match status" value="1"/>
</dbReference>
<dbReference type="InterPro" id="IPR013785">
    <property type="entry name" value="Aldolase_TIM"/>
</dbReference>
<comment type="caution">
    <text evidence="12">The sequence shown here is derived from an EMBL/GenBank/DDBJ whole genome shotgun (WGS) entry which is preliminary data.</text>
</comment>
<comment type="pathway">
    <text evidence="3">Amino-acid biosynthesis; L-leucine biosynthesis; L-leucine from 3-methyl-2-oxobutanoate: step 1/4.</text>
</comment>
<dbReference type="InterPro" id="IPR005668">
    <property type="entry name" value="IPM_Synthase"/>
</dbReference>
<dbReference type="FunFam" id="3.20.20.70:FF:000045">
    <property type="entry name" value="2-isopropylmalate synthase"/>
    <property type="match status" value="1"/>
</dbReference>
<dbReference type="Pfam" id="PF00682">
    <property type="entry name" value="HMGL-like"/>
    <property type="match status" value="1"/>
</dbReference>
<keyword evidence="6" id="KW-0432">Leucine biosynthesis</keyword>
<dbReference type="GO" id="GO:0009098">
    <property type="term" value="P:L-leucine biosynthetic process"/>
    <property type="evidence" value="ECO:0007669"/>
    <property type="project" value="UniProtKB-KW"/>
</dbReference>
<dbReference type="AlphaFoldDB" id="A0A1U7LVX5"/>
<dbReference type="PROSITE" id="PS00816">
    <property type="entry name" value="AIPM_HOMOCIT_SYNTH_2"/>
    <property type="match status" value="1"/>
</dbReference>
<dbReference type="InterPro" id="IPR002034">
    <property type="entry name" value="AIPM/Hcit_synth_CS"/>
</dbReference>
<protein>
    <recommendedName>
        <fullName evidence="5">2-isopropylmalate synthase</fullName>
        <ecNumber evidence="5">2.3.3.13</ecNumber>
    </recommendedName>
</protein>
<evidence type="ECO:0000256" key="1">
    <source>
        <dbReference type="ARBA" id="ARBA00000064"/>
    </source>
</evidence>
<evidence type="ECO:0000256" key="6">
    <source>
        <dbReference type="ARBA" id="ARBA00022430"/>
    </source>
</evidence>
<evidence type="ECO:0000256" key="4">
    <source>
        <dbReference type="ARBA" id="ARBA00009767"/>
    </source>
</evidence>
<evidence type="ECO:0000256" key="8">
    <source>
        <dbReference type="ARBA" id="ARBA00022679"/>
    </source>
</evidence>
<dbReference type="HAMAP" id="MF_00572">
    <property type="entry name" value="LeuA_type2"/>
    <property type="match status" value="1"/>
</dbReference>
<dbReference type="OMA" id="WPDKVID"/>
<dbReference type="InterPro" id="IPR054692">
    <property type="entry name" value="LeuA-like_post-cat"/>
</dbReference>
<dbReference type="Proteomes" id="UP000186594">
    <property type="component" value="Unassembled WGS sequence"/>
</dbReference>
<keyword evidence="8" id="KW-0808">Transferase</keyword>
<dbReference type="SMART" id="SM00917">
    <property type="entry name" value="LeuA_dimer"/>
    <property type="match status" value="1"/>
</dbReference>
<dbReference type="SUPFAM" id="SSF110921">
    <property type="entry name" value="2-isopropylmalate synthase LeuA, allosteric (dimerisation) domain"/>
    <property type="match status" value="1"/>
</dbReference>
<dbReference type="Pfam" id="PF22615">
    <property type="entry name" value="IPMS_D2"/>
    <property type="match status" value="1"/>
</dbReference>